<dbReference type="Pfam" id="PF03572">
    <property type="entry name" value="Peptidase_S41"/>
    <property type="match status" value="1"/>
</dbReference>
<dbReference type="Pfam" id="PF14684">
    <property type="entry name" value="Tricorn_C1"/>
    <property type="match status" value="1"/>
</dbReference>
<dbReference type="Gene3D" id="3.90.226.10">
    <property type="entry name" value="2-enoyl-CoA Hydratase, Chain A, domain 1"/>
    <property type="match status" value="1"/>
</dbReference>
<feature type="domain" description="Tail specific protease" evidence="7">
    <location>
        <begin position="772"/>
        <end position="963"/>
    </location>
</feature>
<evidence type="ECO:0000256" key="1">
    <source>
        <dbReference type="ARBA" id="ARBA00004496"/>
    </source>
</evidence>
<keyword evidence="4 8" id="KW-0645">Protease</keyword>
<sequence>MFPKISPDGKLIAFTAQYDGNTEVYVIPSEGGIPKRVTFTATLGRDDVGDRMGPNNIVLGWTPDGKNILYRTRAFTFNDFTGQLMTVSISGGLPQAVPLKNGGFASFDPKGKKLAYNYIFREFRTWKRYKGGMADDIRVFDFDTKKSERITDNTSQDIFPMWSQDGSKIFYISDREDYMNLYSYDVNSKKTTKHTEFNEYDIKFPSIGSNAIVYENGGYIYKYDIVSGKNTKLKIEINNDLLYNREEWKDLSKSISAYSISPNGERLLVTARGDIFSVPSKAGVTYNLSNSCESNEKFGSWSPDGQSIAYVSDKGGEFNIYIKELKSGVEKQLTNVKTNILGIEWSPDSKSILWSDKNNNLTITDVKTGSETLVEKSEISPMNDYNWSPDSKLIIFTRPGKTVSTIVVYNIADKQKIQITDEWYSSGGGNFSKDGKHIVFTSARTFNPTYSNTEWNHAYTNMNKIYVLPITKDAEVPFALKNDTVAVEKQAPADKTKEAKATSANTYYFDNISSRIVEIPVQPSFYGNLHMIGKTIYYGSRRGSGMYDLDSQKETDLQASLIFGPAYKKAIALTPGSIQIIDIPKAPIAPAKGISLAGVKKLVNYNQEWMQIYNETWRQMRDYFYAKNMHGVDWNKMKKRYEVLVPHVAHRSDLTYIIGELIGELNVGHAYSQNGEHPEAERVLTGLLGADLVKADNGYYKITKIIAGANWSKETRSPLTMPGVELKEGDFILAINGNSVKESSNIYELLAGTAGITTELTVNSTATEAGARKVLVEPLADESQLRYYSWVENNIKKVNEATNGEVGYIHIPDMGVAGLNEFVKHYYPQLTKKALIIDDRGNGGGNVSPMLIERLQRTITFFTMHTNQTEGSVSPVGTFQGPKVLLINEYSASDGDLFPYRFKFNKLGTVIGRRTWGGVVGYSGTVPVVDGGSIVTPSYAPFAADGSGFIIEGEGVTPDIDLENDPYKEFNGQDEQLTKAIEVALNQMKEFQYKMPIIPKFPDKSPKK</sequence>
<dbReference type="InterPro" id="IPR036034">
    <property type="entry name" value="PDZ_sf"/>
</dbReference>
<gene>
    <name evidence="8" type="primary">tri1_5</name>
    <name evidence="8" type="ORF">SDC9_80593</name>
</gene>
<dbReference type="SUPFAM" id="SSF69304">
    <property type="entry name" value="Tricorn protease N-terminal domain"/>
    <property type="match status" value="1"/>
</dbReference>
<dbReference type="Gene3D" id="3.30.750.44">
    <property type="match status" value="1"/>
</dbReference>
<dbReference type="Gene3D" id="2.130.10.10">
    <property type="entry name" value="YVTN repeat-like/Quinoprotein amine dehydrogenase"/>
    <property type="match status" value="1"/>
</dbReference>
<dbReference type="Pfam" id="PF26549">
    <property type="entry name" value="Tricorn_N"/>
    <property type="match status" value="1"/>
</dbReference>
<dbReference type="GO" id="GO:0006508">
    <property type="term" value="P:proteolysis"/>
    <property type="evidence" value="ECO:0007669"/>
    <property type="project" value="UniProtKB-KW"/>
</dbReference>
<name>A0A644YZV9_9ZZZZ</name>
<dbReference type="InterPro" id="IPR005151">
    <property type="entry name" value="Tail-specific_protease"/>
</dbReference>
<dbReference type="Gene3D" id="2.30.42.10">
    <property type="match status" value="1"/>
</dbReference>
<dbReference type="PANTHER" id="PTHR43253">
    <property type="entry name" value="TRICORN PROTEASE HOMOLOG 2-RELATED"/>
    <property type="match status" value="1"/>
</dbReference>
<evidence type="ECO:0000313" key="8">
    <source>
        <dbReference type="EMBL" id="MPM34012.1"/>
    </source>
</evidence>
<dbReference type="InterPro" id="IPR028204">
    <property type="entry name" value="Tricorn_C1"/>
</dbReference>
<dbReference type="SUPFAM" id="SSF52096">
    <property type="entry name" value="ClpP/crotonase"/>
    <property type="match status" value="1"/>
</dbReference>
<comment type="caution">
    <text evidence="8">The sequence shown here is derived from an EMBL/GenBank/DDBJ whole genome shotgun (WGS) entry which is preliminary data.</text>
</comment>
<dbReference type="EC" id="3.4.21.-" evidence="8"/>
<keyword evidence="5 8" id="KW-0378">Hydrolase</keyword>
<evidence type="ECO:0000256" key="4">
    <source>
        <dbReference type="ARBA" id="ARBA00022670"/>
    </source>
</evidence>
<dbReference type="GO" id="GO:0008236">
    <property type="term" value="F:serine-type peptidase activity"/>
    <property type="evidence" value="ECO:0007669"/>
    <property type="project" value="UniProtKB-KW"/>
</dbReference>
<protein>
    <submittedName>
        <fullName evidence="8">Tricorn protease</fullName>
        <ecNumber evidence="8">3.4.21.-</ecNumber>
    </submittedName>
</protein>
<dbReference type="PANTHER" id="PTHR43253:SF1">
    <property type="entry name" value="TRICORN PROTEASE HOMOLOG 2-RELATED"/>
    <property type="match status" value="1"/>
</dbReference>
<dbReference type="PIRSF" id="PIRSF036421">
    <property type="entry name" value="Tricorn_protease"/>
    <property type="match status" value="1"/>
</dbReference>
<keyword evidence="3" id="KW-0963">Cytoplasm</keyword>
<dbReference type="Pfam" id="PF26550">
    <property type="entry name" value="Tricorn_2nd"/>
    <property type="match status" value="1"/>
</dbReference>
<comment type="similarity">
    <text evidence="2">Belongs to the peptidase S41B family.</text>
</comment>
<dbReference type="AlphaFoldDB" id="A0A644YZV9"/>
<evidence type="ECO:0000256" key="5">
    <source>
        <dbReference type="ARBA" id="ARBA00022801"/>
    </source>
</evidence>
<proteinExistence type="inferred from homology"/>
<dbReference type="CDD" id="cd07562">
    <property type="entry name" value="Peptidase_S41_TRI"/>
    <property type="match status" value="1"/>
</dbReference>
<dbReference type="InterPro" id="IPR015943">
    <property type="entry name" value="WD40/YVTN_repeat-like_dom_sf"/>
</dbReference>
<dbReference type="SUPFAM" id="SSF50156">
    <property type="entry name" value="PDZ domain-like"/>
    <property type="match status" value="1"/>
</dbReference>
<accession>A0A644YZV9</accession>
<evidence type="ECO:0000256" key="2">
    <source>
        <dbReference type="ARBA" id="ARBA00008524"/>
    </source>
</evidence>
<evidence type="ECO:0000259" key="7">
    <source>
        <dbReference type="SMART" id="SM00245"/>
    </source>
</evidence>
<keyword evidence="6" id="KW-0720">Serine protease</keyword>
<dbReference type="InterPro" id="IPR029045">
    <property type="entry name" value="ClpP/crotonase-like_dom_sf"/>
</dbReference>
<dbReference type="GO" id="GO:0005737">
    <property type="term" value="C:cytoplasm"/>
    <property type="evidence" value="ECO:0007669"/>
    <property type="project" value="UniProtKB-SubCell"/>
</dbReference>
<evidence type="ECO:0000256" key="6">
    <source>
        <dbReference type="ARBA" id="ARBA00022825"/>
    </source>
</evidence>
<evidence type="ECO:0000256" key="3">
    <source>
        <dbReference type="ARBA" id="ARBA00022490"/>
    </source>
</evidence>
<dbReference type="Pfam" id="PF14685">
    <property type="entry name" value="PDZ_Tricorn"/>
    <property type="match status" value="1"/>
</dbReference>
<organism evidence="8">
    <name type="scientific">bioreactor metagenome</name>
    <dbReference type="NCBI Taxonomy" id="1076179"/>
    <lineage>
        <taxon>unclassified sequences</taxon>
        <taxon>metagenomes</taxon>
        <taxon>ecological metagenomes</taxon>
    </lineage>
</organism>
<dbReference type="InterPro" id="IPR012393">
    <property type="entry name" value="Tricorn_protease"/>
</dbReference>
<comment type="subcellular location">
    <subcellularLocation>
        <location evidence="1">Cytoplasm</location>
    </subcellularLocation>
</comment>
<dbReference type="Gene3D" id="2.120.10.60">
    <property type="entry name" value="Tricorn protease N-terminal domain"/>
    <property type="match status" value="1"/>
</dbReference>
<reference evidence="8" key="1">
    <citation type="submission" date="2019-08" db="EMBL/GenBank/DDBJ databases">
        <authorList>
            <person name="Kucharzyk K."/>
            <person name="Murdoch R.W."/>
            <person name="Higgins S."/>
            <person name="Loffler F."/>
        </authorList>
    </citation>
    <scope>NUCLEOTIDE SEQUENCE</scope>
</reference>
<dbReference type="EMBL" id="VSSQ01006839">
    <property type="protein sequence ID" value="MPM34012.1"/>
    <property type="molecule type" value="Genomic_DNA"/>
</dbReference>
<dbReference type="InterPro" id="IPR029414">
    <property type="entry name" value="Tricorn_PDZ"/>
</dbReference>
<dbReference type="SUPFAM" id="SSF82171">
    <property type="entry name" value="DPP6 N-terminal domain-like"/>
    <property type="match status" value="1"/>
</dbReference>
<dbReference type="SMART" id="SM00245">
    <property type="entry name" value="TSPc"/>
    <property type="match status" value="1"/>
</dbReference>